<dbReference type="OrthoDB" id="690722at2759"/>
<evidence type="ECO:0000256" key="1">
    <source>
        <dbReference type="ARBA" id="ARBA00022723"/>
    </source>
</evidence>
<keyword evidence="2 4" id="KW-0863">Zinc-finger</keyword>
<feature type="region of interest" description="Disordered" evidence="5">
    <location>
        <begin position="344"/>
        <end position="390"/>
    </location>
</feature>
<dbReference type="InterPro" id="IPR036855">
    <property type="entry name" value="Znf_CCCH_sf"/>
</dbReference>
<dbReference type="InterPro" id="IPR000571">
    <property type="entry name" value="Znf_CCCH"/>
</dbReference>
<dbReference type="InterPro" id="IPR036361">
    <property type="entry name" value="SAP_dom_sf"/>
</dbReference>
<dbReference type="Gene3D" id="1.10.720.30">
    <property type="entry name" value="SAP domain"/>
    <property type="match status" value="1"/>
</dbReference>
<feature type="region of interest" description="Disordered" evidence="5">
    <location>
        <begin position="1"/>
        <end position="84"/>
    </location>
</feature>
<dbReference type="Pfam" id="PF02037">
    <property type="entry name" value="SAP"/>
    <property type="match status" value="1"/>
</dbReference>
<evidence type="ECO:0000256" key="5">
    <source>
        <dbReference type="SAM" id="MobiDB-lite"/>
    </source>
</evidence>
<evidence type="ECO:0000256" key="4">
    <source>
        <dbReference type="PROSITE-ProRule" id="PRU00723"/>
    </source>
</evidence>
<dbReference type="Pfam" id="PF18044">
    <property type="entry name" value="zf-CCCH_4"/>
    <property type="match status" value="1"/>
</dbReference>
<evidence type="ECO:0000259" key="6">
    <source>
        <dbReference type="PROSITE" id="PS50103"/>
    </source>
</evidence>
<feature type="region of interest" description="Disordered" evidence="5">
    <location>
        <begin position="264"/>
        <end position="306"/>
    </location>
</feature>
<evidence type="ECO:0008006" key="10">
    <source>
        <dbReference type="Google" id="ProtNLM"/>
    </source>
</evidence>
<dbReference type="Proteomes" id="UP001141552">
    <property type="component" value="Unassembled WGS sequence"/>
</dbReference>
<evidence type="ECO:0000256" key="2">
    <source>
        <dbReference type="ARBA" id="ARBA00022771"/>
    </source>
</evidence>
<keyword evidence="9" id="KW-1185">Reference proteome</keyword>
<feature type="domain" description="SAP" evidence="7">
    <location>
        <begin position="102"/>
        <end position="136"/>
    </location>
</feature>
<dbReference type="InterPro" id="IPR041367">
    <property type="entry name" value="Znf-CCCH_4"/>
</dbReference>
<dbReference type="Gene3D" id="2.30.30.1190">
    <property type="match status" value="1"/>
</dbReference>
<organism evidence="8 9">
    <name type="scientific">Turnera subulata</name>
    <dbReference type="NCBI Taxonomy" id="218843"/>
    <lineage>
        <taxon>Eukaryota</taxon>
        <taxon>Viridiplantae</taxon>
        <taxon>Streptophyta</taxon>
        <taxon>Embryophyta</taxon>
        <taxon>Tracheophyta</taxon>
        <taxon>Spermatophyta</taxon>
        <taxon>Magnoliopsida</taxon>
        <taxon>eudicotyledons</taxon>
        <taxon>Gunneridae</taxon>
        <taxon>Pentapetalae</taxon>
        <taxon>rosids</taxon>
        <taxon>fabids</taxon>
        <taxon>Malpighiales</taxon>
        <taxon>Passifloraceae</taxon>
        <taxon>Turnera</taxon>
    </lineage>
</organism>
<feature type="compositionally biased region" description="Basic and acidic residues" evidence="5">
    <location>
        <begin position="264"/>
        <end position="275"/>
    </location>
</feature>
<evidence type="ECO:0000313" key="8">
    <source>
        <dbReference type="EMBL" id="KAJ4839584.1"/>
    </source>
</evidence>
<dbReference type="AlphaFoldDB" id="A0A9Q0FX84"/>
<feature type="zinc finger region" description="C3H1-type" evidence="4">
    <location>
        <begin position="730"/>
        <end position="757"/>
    </location>
</feature>
<feature type="region of interest" description="Disordered" evidence="5">
    <location>
        <begin position="608"/>
        <end position="680"/>
    </location>
</feature>
<evidence type="ECO:0000256" key="3">
    <source>
        <dbReference type="ARBA" id="ARBA00022833"/>
    </source>
</evidence>
<dbReference type="EMBL" id="JAKUCV010003270">
    <property type="protein sequence ID" value="KAJ4839584.1"/>
    <property type="molecule type" value="Genomic_DNA"/>
</dbReference>
<evidence type="ECO:0000313" key="9">
    <source>
        <dbReference type="Proteomes" id="UP001141552"/>
    </source>
</evidence>
<protein>
    <recommendedName>
        <fullName evidence="10">C3H1-type domain-containing protein</fullName>
    </recommendedName>
</protein>
<dbReference type="PROSITE" id="PS50103">
    <property type="entry name" value="ZF_C3H1"/>
    <property type="match status" value="1"/>
</dbReference>
<dbReference type="Pfam" id="PF24766">
    <property type="entry name" value="DUF7699"/>
    <property type="match status" value="1"/>
</dbReference>
<dbReference type="PANTHER" id="PTHR35323">
    <property type="entry name" value="SAP DOMAIN-CONTAINING PROTEIN"/>
    <property type="match status" value="1"/>
</dbReference>
<keyword evidence="3 4" id="KW-0862">Zinc</keyword>
<dbReference type="GO" id="GO:0008270">
    <property type="term" value="F:zinc ion binding"/>
    <property type="evidence" value="ECO:0007669"/>
    <property type="project" value="UniProtKB-KW"/>
</dbReference>
<feature type="compositionally biased region" description="Acidic residues" evidence="5">
    <location>
        <begin position="19"/>
        <end position="45"/>
    </location>
</feature>
<evidence type="ECO:0000259" key="7">
    <source>
        <dbReference type="PROSITE" id="PS50800"/>
    </source>
</evidence>
<dbReference type="InterPro" id="IPR056116">
    <property type="entry name" value="DUF7699"/>
</dbReference>
<keyword evidence="1 4" id="KW-0479">Metal-binding</keyword>
<feature type="domain" description="C3H1-type" evidence="6">
    <location>
        <begin position="730"/>
        <end position="757"/>
    </location>
</feature>
<dbReference type="SUPFAM" id="SSF90229">
    <property type="entry name" value="CCCH zinc finger"/>
    <property type="match status" value="1"/>
</dbReference>
<proteinExistence type="predicted"/>
<comment type="caution">
    <text evidence="8">The sequence shown here is derived from an EMBL/GenBank/DDBJ whole genome shotgun (WGS) entry which is preliminary data.</text>
</comment>
<dbReference type="PANTHER" id="PTHR35323:SF5">
    <property type="entry name" value="ZINC FINGER CCCH DOMAIN-CONTAINING PROTEIN 62"/>
    <property type="match status" value="1"/>
</dbReference>
<reference evidence="8" key="2">
    <citation type="journal article" date="2023" name="Plants (Basel)">
        <title>Annotation of the Turnera subulata (Passifloraceae) Draft Genome Reveals the S-Locus Evolved after the Divergence of Turneroideae from Passifloroideae in a Stepwise Manner.</title>
        <authorList>
            <person name="Henning P.M."/>
            <person name="Roalson E.H."/>
            <person name="Mir W."/>
            <person name="McCubbin A.G."/>
            <person name="Shore J.S."/>
        </authorList>
    </citation>
    <scope>NUCLEOTIDE SEQUENCE</scope>
    <source>
        <strain evidence="8">F60SS</strain>
    </source>
</reference>
<gene>
    <name evidence="8" type="ORF">Tsubulata_020222</name>
</gene>
<reference evidence="8" key="1">
    <citation type="submission" date="2022-02" db="EMBL/GenBank/DDBJ databases">
        <authorList>
            <person name="Henning P.M."/>
            <person name="McCubbin A.G."/>
            <person name="Shore J.S."/>
        </authorList>
    </citation>
    <scope>NUCLEOTIDE SEQUENCE</scope>
    <source>
        <strain evidence="8">F60SS</strain>
        <tissue evidence="8">Leaves</tissue>
    </source>
</reference>
<dbReference type="PROSITE" id="PS50800">
    <property type="entry name" value="SAP"/>
    <property type="match status" value="1"/>
</dbReference>
<dbReference type="SUPFAM" id="SSF68906">
    <property type="entry name" value="SAP domain"/>
    <property type="match status" value="1"/>
</dbReference>
<dbReference type="InterPro" id="IPR003034">
    <property type="entry name" value="SAP_dom"/>
</dbReference>
<dbReference type="SMART" id="SM00356">
    <property type="entry name" value="ZnF_C3H1"/>
    <property type="match status" value="1"/>
</dbReference>
<accession>A0A9Q0FX84</accession>
<name>A0A9Q0FX84_9ROSI</name>
<sequence>MTIPQQEKPQYHHQHLVDYDDDDDDDDDDYSESEGSDPEYDDPDMDPTYSILEETQGKLSTMSIGKKSKSRVAKAAPEDAEAGKVEEKSFEEVQRMIQAGKLEKLKLEQCKVYLRKHGLRLTGNKDTLIQRIKEHQEVLNGGGEKKYPVSSFVVNCKGDACTGDVVMFEQNVYEMYSIVSRSASAPSCGTRTVAGRIVKESYGAAKQQHTFTIEVLWSKGEKPLPPLHPLLIKGRNLYRLKTLRQRWEDEGERCKVLTEKHLRGSVARSDRETRVQQKQRRKMLREPRGSKKVGMKSKLNPSSKANTVSLAQQSDAYVNLGKVTNQGQESGSSIDARQMAVQRQNPTPNIGGAAQRPAIQRQNPTPNIGGAAQGLAIQPQKPQSVAATKHVDPLTYSTKLTNHLLRRSDILDESRKQQAVHLRRQNGQIEINNCSQVPENSVKHGGRVQAVTKSGDGGGKDGLPARTYNQPQDKSINQFNPVNPPRRQPLTSMNHNRPMSPLHRQPLTSMNQYQKPMNPTRGTVAYLQTKSQPKKPELYPNPTSLAYVTDVYSSQPMISSDRPDVYQRPMSPLHRHEYKQPMSSYRQECSRPMSPLHRQEYKQPMSPYRQECSRPMSPLHTQEYKQPMSPYRQERSRPMSPLHSQEYKQPMSPYRQECSRPMSPLHSQENRRPTSPMHMQEYRRPMNPVHRQEYRQPMSPYRQEYTRAKSPLNSQGYSRPMSPLHRQGHRRQQQACRYFAQGRCHFGDNCKFQHDFRLLPGLRQ</sequence>